<dbReference type="Proteomes" id="UP000678499">
    <property type="component" value="Unassembled WGS sequence"/>
</dbReference>
<dbReference type="Pfam" id="PF18150">
    <property type="entry name" value="DUF5600"/>
    <property type="match status" value="1"/>
</dbReference>
<name>A0A7R9C2W7_9CRUS</name>
<dbReference type="InterPro" id="IPR040990">
    <property type="entry name" value="DUF5600"/>
</dbReference>
<accession>A0A7R9C2W7</accession>
<evidence type="ECO:0000313" key="2">
    <source>
        <dbReference type="EMBL" id="CAD7285040.1"/>
    </source>
</evidence>
<dbReference type="Gene3D" id="1.10.268.20">
    <property type="match status" value="1"/>
</dbReference>
<reference evidence="2" key="1">
    <citation type="submission" date="2020-11" db="EMBL/GenBank/DDBJ databases">
        <authorList>
            <person name="Tran Van P."/>
        </authorList>
    </citation>
    <scope>NUCLEOTIDE SEQUENCE</scope>
</reference>
<dbReference type="AlphaFoldDB" id="A0A7R9C2W7"/>
<proteinExistence type="predicted"/>
<evidence type="ECO:0000313" key="3">
    <source>
        <dbReference type="Proteomes" id="UP000678499"/>
    </source>
</evidence>
<keyword evidence="3" id="KW-1185">Reference proteome</keyword>
<organism evidence="2">
    <name type="scientific">Notodromas monacha</name>
    <dbReference type="NCBI Taxonomy" id="399045"/>
    <lineage>
        <taxon>Eukaryota</taxon>
        <taxon>Metazoa</taxon>
        <taxon>Ecdysozoa</taxon>
        <taxon>Arthropoda</taxon>
        <taxon>Crustacea</taxon>
        <taxon>Oligostraca</taxon>
        <taxon>Ostracoda</taxon>
        <taxon>Podocopa</taxon>
        <taxon>Podocopida</taxon>
        <taxon>Cypridocopina</taxon>
        <taxon>Cypridoidea</taxon>
        <taxon>Cyprididae</taxon>
        <taxon>Notodromas</taxon>
    </lineage>
</organism>
<feature type="domain" description="DUF5600" evidence="1">
    <location>
        <begin position="46"/>
        <end position="154"/>
    </location>
</feature>
<evidence type="ECO:0000259" key="1">
    <source>
        <dbReference type="Pfam" id="PF18150"/>
    </source>
</evidence>
<gene>
    <name evidence="2" type="ORF">NMOB1V02_LOCUS12642</name>
</gene>
<protein>
    <recommendedName>
        <fullName evidence="1">DUF5600 domain-containing protein</fullName>
    </recommendedName>
</protein>
<dbReference type="EMBL" id="OA893348">
    <property type="protein sequence ID" value="CAD7285040.1"/>
    <property type="molecule type" value="Genomic_DNA"/>
</dbReference>
<sequence>MESFERIGTKFDLKKFLGIERSVLGLLEPTGGEGDLKSFAKCIVVNAVMSRILDSVVRAQLVRFSGLLLAFLADKYPNNEDIKRSSNASVGRLRDLHAIYHCLQQKHGFTSEAIPDISYVIDHCIYQDLKSFRKADKGLLEAVRGYSEKMLPKLFSELTQHARGLLACSGPVTEVVAERILEPLLGYQFTAEENRARAAAVLPALMDHWAVRRSFDRCKSLFERGETMNLTTAQQTLGRIFQLLRSVDDSVAS</sequence>
<dbReference type="EMBL" id="CAJPEX010011311">
    <property type="protein sequence ID" value="CAG0925192.1"/>
    <property type="molecule type" value="Genomic_DNA"/>
</dbReference>
<feature type="non-terminal residue" evidence="2">
    <location>
        <position position="1"/>
    </location>
</feature>